<dbReference type="AlphaFoldDB" id="A0A8J2KDR2"/>
<accession>A0A8J2KDR2</accession>
<proteinExistence type="predicted"/>
<evidence type="ECO:0000313" key="2">
    <source>
        <dbReference type="Proteomes" id="UP000708208"/>
    </source>
</evidence>
<dbReference type="EMBL" id="CAJVCH010328762">
    <property type="protein sequence ID" value="CAG7786893.1"/>
    <property type="molecule type" value="Genomic_DNA"/>
</dbReference>
<keyword evidence="2" id="KW-1185">Reference proteome</keyword>
<gene>
    <name evidence="1" type="ORF">AFUS01_LOCUS25442</name>
</gene>
<protein>
    <submittedName>
        <fullName evidence="1">Uncharacterized protein</fullName>
    </submittedName>
</protein>
<evidence type="ECO:0000313" key="1">
    <source>
        <dbReference type="EMBL" id="CAG7786893.1"/>
    </source>
</evidence>
<sequence length="180" mass="21417">MDGCNHSIIEFSNYFEHLLRTHKTIGGREDSDDTFIIRQTFTESTKTRHNWLCTYKKFDGKVFLTRSFKQGPLFHWSLSMIGSDSEARKYAVKITIDREDEQVPKFELTIPVISIRKTKQEVEENCLHAVLPEKVLRFFCTVKFVEDKKQFQWRTQYKIIKEMSCHLESFPEIDPILLMR</sequence>
<dbReference type="Proteomes" id="UP000708208">
    <property type="component" value="Unassembled WGS sequence"/>
</dbReference>
<name>A0A8J2KDR2_9HEXA</name>
<organism evidence="1 2">
    <name type="scientific">Allacma fusca</name>
    <dbReference type="NCBI Taxonomy" id="39272"/>
    <lineage>
        <taxon>Eukaryota</taxon>
        <taxon>Metazoa</taxon>
        <taxon>Ecdysozoa</taxon>
        <taxon>Arthropoda</taxon>
        <taxon>Hexapoda</taxon>
        <taxon>Collembola</taxon>
        <taxon>Symphypleona</taxon>
        <taxon>Sminthuridae</taxon>
        <taxon>Allacma</taxon>
    </lineage>
</organism>
<reference evidence="1" key="1">
    <citation type="submission" date="2021-06" db="EMBL/GenBank/DDBJ databases">
        <authorList>
            <person name="Hodson N. C."/>
            <person name="Mongue J. A."/>
            <person name="Jaron S. K."/>
        </authorList>
    </citation>
    <scope>NUCLEOTIDE SEQUENCE</scope>
</reference>
<comment type="caution">
    <text evidence="1">The sequence shown here is derived from an EMBL/GenBank/DDBJ whole genome shotgun (WGS) entry which is preliminary data.</text>
</comment>